<comment type="caution">
    <text evidence="1">The sequence shown here is derived from an EMBL/GenBank/DDBJ whole genome shotgun (WGS) entry which is preliminary data.</text>
</comment>
<protein>
    <submittedName>
        <fullName evidence="1">Uncharacterized protein</fullName>
    </submittedName>
</protein>
<reference evidence="1 2" key="1">
    <citation type="submission" date="2020-08" db="EMBL/GenBank/DDBJ databases">
        <title>Genomic Encyclopedia of Type Strains, Phase IV (KMG-IV): sequencing the most valuable type-strain genomes for metagenomic binning, comparative biology and taxonomic classification.</title>
        <authorList>
            <person name="Goeker M."/>
        </authorList>
    </citation>
    <scope>NUCLEOTIDE SEQUENCE [LARGE SCALE GENOMIC DNA]</scope>
    <source>
        <strain evidence="1 2">DSM 23240</strain>
    </source>
</reference>
<sequence>MTANPTAFKKHFADDSNPPILLSRIAGICQLIASAPEYQHAAICEVSYLVPDLTVFARRIGEGAQ</sequence>
<name>A0A840RP53_9BURK</name>
<proteinExistence type="predicted"/>
<dbReference type="EMBL" id="JACHHQ010000001">
    <property type="protein sequence ID" value="MBB5198299.1"/>
    <property type="molecule type" value="Genomic_DNA"/>
</dbReference>
<evidence type="ECO:0000313" key="1">
    <source>
        <dbReference type="EMBL" id="MBB5198299.1"/>
    </source>
</evidence>
<dbReference type="AlphaFoldDB" id="A0A840RP53"/>
<evidence type="ECO:0000313" key="2">
    <source>
        <dbReference type="Proteomes" id="UP000571084"/>
    </source>
</evidence>
<organism evidence="1 2">
    <name type="scientific">Glaciimonas immobilis</name>
    <dbReference type="NCBI Taxonomy" id="728004"/>
    <lineage>
        <taxon>Bacteria</taxon>
        <taxon>Pseudomonadati</taxon>
        <taxon>Pseudomonadota</taxon>
        <taxon>Betaproteobacteria</taxon>
        <taxon>Burkholderiales</taxon>
        <taxon>Oxalobacteraceae</taxon>
        <taxon>Glaciimonas</taxon>
    </lineage>
</organism>
<keyword evidence="2" id="KW-1185">Reference proteome</keyword>
<dbReference type="Proteomes" id="UP000571084">
    <property type="component" value="Unassembled WGS sequence"/>
</dbReference>
<accession>A0A840RP53</accession>
<gene>
    <name evidence="1" type="ORF">HNR39_000109</name>
</gene>